<evidence type="ECO:0000256" key="12">
    <source>
        <dbReference type="ARBA" id="ARBA00023128"/>
    </source>
</evidence>
<feature type="coiled-coil region" evidence="13">
    <location>
        <begin position="793"/>
        <end position="873"/>
    </location>
</feature>
<dbReference type="GO" id="GO:0005758">
    <property type="term" value="C:mitochondrial intermembrane space"/>
    <property type="evidence" value="ECO:0007669"/>
    <property type="project" value="UniProtKB-SubCell"/>
</dbReference>
<gene>
    <name evidence="16" type="ORF">Pcinc_017963</name>
</gene>
<dbReference type="InterPro" id="IPR018506">
    <property type="entry name" value="Cyt_B5_heme-BS"/>
</dbReference>
<dbReference type="PANTHER" id="PTHR19372:SF7">
    <property type="entry name" value="SULFITE OXIDASE, MITOCHONDRIAL"/>
    <property type="match status" value="1"/>
</dbReference>
<dbReference type="Gene3D" id="2.60.40.650">
    <property type="match status" value="1"/>
</dbReference>
<dbReference type="PANTHER" id="PTHR19372">
    <property type="entry name" value="SULFITE REDUCTASE"/>
    <property type="match status" value="1"/>
</dbReference>
<evidence type="ECO:0000256" key="3">
    <source>
        <dbReference type="ARBA" id="ARBA00004569"/>
    </source>
</evidence>
<keyword evidence="7" id="KW-0500">Molybdenum</keyword>
<protein>
    <recommendedName>
        <fullName evidence="6">sulfite oxidase</fullName>
        <ecNumber evidence="6">1.8.3.1</ecNumber>
    </recommendedName>
</protein>
<keyword evidence="11" id="KW-0408">Iron</keyword>
<keyword evidence="10" id="KW-0560">Oxidoreductase</keyword>
<dbReference type="FunFam" id="3.90.420.10:FF:000002">
    <property type="entry name" value="sulfite oxidase, mitochondrial"/>
    <property type="match status" value="1"/>
</dbReference>
<dbReference type="GO" id="GO:0030151">
    <property type="term" value="F:molybdenum ion binding"/>
    <property type="evidence" value="ECO:0007669"/>
    <property type="project" value="InterPro"/>
</dbReference>
<feature type="compositionally biased region" description="Basic and acidic residues" evidence="14">
    <location>
        <begin position="667"/>
        <end position="689"/>
    </location>
</feature>
<dbReference type="InterPro" id="IPR000572">
    <property type="entry name" value="OxRdtase_Mopterin-bd_dom"/>
</dbReference>
<dbReference type="FunFam" id="3.10.120.10:FF:000007">
    <property type="entry name" value="Sulfite oxidase, mitochondrial"/>
    <property type="match status" value="1"/>
</dbReference>
<comment type="pathway">
    <text evidence="4">Sulfur metabolism.</text>
</comment>
<dbReference type="InterPro" id="IPR001199">
    <property type="entry name" value="Cyt_B5-like_heme/steroid-bd"/>
</dbReference>
<dbReference type="Pfam" id="PF00174">
    <property type="entry name" value="Oxidored_molyb"/>
    <property type="match status" value="1"/>
</dbReference>
<dbReference type="Pfam" id="PF03404">
    <property type="entry name" value="Mo-co_dimer"/>
    <property type="match status" value="1"/>
</dbReference>
<evidence type="ECO:0000259" key="15">
    <source>
        <dbReference type="PROSITE" id="PS50255"/>
    </source>
</evidence>
<dbReference type="GO" id="GO:0043546">
    <property type="term" value="F:molybdopterin cofactor binding"/>
    <property type="evidence" value="ECO:0007669"/>
    <property type="project" value="TreeGrafter"/>
</dbReference>
<dbReference type="InterPro" id="IPR008335">
    <property type="entry name" value="Mopterin_OxRdtase_euk"/>
</dbReference>
<evidence type="ECO:0000256" key="13">
    <source>
        <dbReference type="SAM" id="Coils"/>
    </source>
</evidence>
<dbReference type="AlphaFoldDB" id="A0AAE1FNZ7"/>
<dbReference type="SUPFAM" id="SSF56524">
    <property type="entry name" value="Oxidoreductase molybdopterin-binding domain"/>
    <property type="match status" value="1"/>
</dbReference>
<keyword evidence="12" id="KW-0496">Mitochondrion</keyword>
<sequence>MRHDAAVLPQHAVRFQDWTQCMMLSRLVLRRLVGRYVGGTTSVGGSVRSTHHQNHQQGEAKDYTQQKWWSAATILGAGAGAAFWLSYNHHAEAASSLTVGEKEEEGFGAYRSGLPEYTLDEVAKHTTIKERIWMAYRHGVYDVTEFIAEHPGGDKIMMGAGGSVEPFWALYAVHKNPHVLNIFETYRIGNLAAADVGTSVSDMSDPYGKEPRRHVALKPSSRKPFNAEPPLPLLADSLITPNELFYVRNHLPVPDVDAASYELELNDELSNNEKTLTLQDIRKYPKHTITATIMCAGNRRSEMTKVKGVKGLSWGQAAIGNATWSGARLCDVLKDLGVEDGKTDALHVQFEGLDTDPASMPYGASIPIEKALDSHGDVILAYEMNGEPIPRDHGYPVRVVVPGVVGARNVKWLGRIIVSKNESDAHWQQNDYKGFAPNVDWDTVDFKKSPAIQELPVISAVCEPLEGDQVKVKEGKIKVRGYAWSGGGRKIVRVDVSSDGGRTWQATDTLESDSSRHPHAWGWTLWTTEVPVGKGAKPGSESNVDKKGVEEDKEQLCRTNVELKVETEALKQEVDDKQQLVREASLDQQYQSQLDAAIHLHHQETIQLQATIAALHKEVEEYAERAMQAESDGIRMGELTQLCGLAFPSDESNKDDRNLDLSIWGQQEDKEGRIDRGDGRKNNYGDNEGRGPLNAWNDQMAQKESTLWGDDGFRSNSTPHPSTIPTPASVPSLLPQAVNPAVSVYGGGLSSPSSMQGLFSLSKLTTAAHPSTPPANNMAPSPSRVPQEGVEIVGRLKERIKELEERVQELKTQLEEKEEMKCILEGDLENLKKEVEEKVEPVTELEGEVAESMKRLEEAIQELETRHSQLKDKDHQISSLHNDLTRVQPEMEVKVQEIVERDRIIEMIEKIEQQNKILAEIQITLDERQKQLADAETRLAETEAKLVKAEARADEATMKEEKVTRDFNKSCEVIKAFGEEVHARDKEIARLPKAVIRKEKKIRDLVAVLKETLDMLRKAKWEAETSGGEDGVKEMAEEENEVRMTEIVSVTTECEVGRYEESREHV</sequence>
<dbReference type="InterPro" id="IPR014756">
    <property type="entry name" value="Ig_E-set"/>
</dbReference>
<feature type="region of interest" description="Disordered" evidence="14">
    <location>
        <begin position="647"/>
        <end position="695"/>
    </location>
</feature>
<evidence type="ECO:0000256" key="14">
    <source>
        <dbReference type="SAM" id="MobiDB-lite"/>
    </source>
</evidence>
<dbReference type="Gene3D" id="3.10.120.10">
    <property type="entry name" value="Cytochrome b5-like heme/steroid binding domain"/>
    <property type="match status" value="1"/>
</dbReference>
<dbReference type="GO" id="GO:0008482">
    <property type="term" value="F:sulfite oxidase activity"/>
    <property type="evidence" value="ECO:0007669"/>
    <property type="project" value="UniProtKB-EC"/>
</dbReference>
<dbReference type="PROSITE" id="PS00191">
    <property type="entry name" value="CYTOCHROME_B5_1"/>
    <property type="match status" value="1"/>
</dbReference>
<evidence type="ECO:0000256" key="11">
    <source>
        <dbReference type="ARBA" id="ARBA00023004"/>
    </source>
</evidence>
<proteinExistence type="predicted"/>
<evidence type="ECO:0000256" key="9">
    <source>
        <dbReference type="ARBA" id="ARBA00022723"/>
    </source>
</evidence>
<comment type="subcellular location">
    <subcellularLocation>
        <location evidence="3">Mitochondrion intermembrane space</location>
    </subcellularLocation>
</comment>
<comment type="cofactor">
    <cofactor evidence="2">
        <name>heme b</name>
        <dbReference type="ChEBI" id="CHEBI:60344"/>
    </cofactor>
</comment>
<dbReference type="PRINTS" id="PR00407">
    <property type="entry name" value="EUMOPTERIN"/>
</dbReference>
<evidence type="ECO:0000256" key="2">
    <source>
        <dbReference type="ARBA" id="ARBA00001970"/>
    </source>
</evidence>
<feature type="coiled-coil region" evidence="13">
    <location>
        <begin position="911"/>
        <end position="966"/>
    </location>
</feature>
<dbReference type="InterPro" id="IPR036400">
    <property type="entry name" value="Cyt_B5-like_heme/steroid_sf"/>
</dbReference>
<comment type="cofactor">
    <cofactor evidence="1">
        <name>Mo-molybdopterin</name>
        <dbReference type="ChEBI" id="CHEBI:71302"/>
    </cofactor>
</comment>
<comment type="caution">
    <text evidence="16">The sequence shown here is derived from an EMBL/GenBank/DDBJ whole genome shotgun (WGS) entry which is preliminary data.</text>
</comment>
<keyword evidence="9" id="KW-0479">Metal-binding</keyword>
<dbReference type="SUPFAM" id="SSF55856">
    <property type="entry name" value="Cytochrome b5-like heme/steroid binding domain"/>
    <property type="match status" value="1"/>
</dbReference>
<comment type="pathway">
    <text evidence="5">Energy metabolism; sulfur metabolism.</text>
</comment>
<dbReference type="EC" id="1.8.3.1" evidence="6"/>
<dbReference type="Gene3D" id="3.90.420.10">
    <property type="entry name" value="Oxidoreductase, molybdopterin-binding domain"/>
    <property type="match status" value="1"/>
</dbReference>
<evidence type="ECO:0000256" key="8">
    <source>
        <dbReference type="ARBA" id="ARBA00022617"/>
    </source>
</evidence>
<evidence type="ECO:0000313" key="16">
    <source>
        <dbReference type="EMBL" id="KAK3877309.1"/>
    </source>
</evidence>
<name>A0AAE1FNZ7_PETCI</name>
<evidence type="ECO:0000256" key="4">
    <source>
        <dbReference type="ARBA" id="ARBA00004678"/>
    </source>
</evidence>
<dbReference type="GO" id="GO:0006790">
    <property type="term" value="P:sulfur compound metabolic process"/>
    <property type="evidence" value="ECO:0007669"/>
    <property type="project" value="TreeGrafter"/>
</dbReference>
<evidence type="ECO:0000256" key="6">
    <source>
        <dbReference type="ARBA" id="ARBA00012505"/>
    </source>
</evidence>
<dbReference type="GO" id="GO:0020037">
    <property type="term" value="F:heme binding"/>
    <property type="evidence" value="ECO:0007669"/>
    <property type="project" value="InterPro"/>
</dbReference>
<dbReference type="InterPro" id="IPR005066">
    <property type="entry name" value="MoCF_OxRdtse_dimer"/>
</dbReference>
<reference evidence="16" key="1">
    <citation type="submission" date="2023-10" db="EMBL/GenBank/DDBJ databases">
        <title>Genome assemblies of two species of porcelain crab, Petrolisthes cinctipes and Petrolisthes manimaculis (Anomura: Porcellanidae).</title>
        <authorList>
            <person name="Angst P."/>
        </authorList>
    </citation>
    <scope>NUCLEOTIDE SEQUENCE</scope>
    <source>
        <strain evidence="16">PB745_01</strain>
        <tissue evidence="16">Gill</tissue>
    </source>
</reference>
<feature type="region of interest" description="Disordered" evidence="14">
    <location>
        <begin position="532"/>
        <end position="551"/>
    </location>
</feature>
<keyword evidence="13" id="KW-0175">Coiled coil</keyword>
<organism evidence="16 17">
    <name type="scientific">Petrolisthes cinctipes</name>
    <name type="common">Flat porcelain crab</name>
    <dbReference type="NCBI Taxonomy" id="88211"/>
    <lineage>
        <taxon>Eukaryota</taxon>
        <taxon>Metazoa</taxon>
        <taxon>Ecdysozoa</taxon>
        <taxon>Arthropoda</taxon>
        <taxon>Crustacea</taxon>
        <taxon>Multicrustacea</taxon>
        <taxon>Malacostraca</taxon>
        <taxon>Eumalacostraca</taxon>
        <taxon>Eucarida</taxon>
        <taxon>Decapoda</taxon>
        <taxon>Pleocyemata</taxon>
        <taxon>Anomura</taxon>
        <taxon>Galatheoidea</taxon>
        <taxon>Porcellanidae</taxon>
        <taxon>Petrolisthes</taxon>
    </lineage>
</organism>
<dbReference type="EMBL" id="JAWQEG010001695">
    <property type="protein sequence ID" value="KAK3877309.1"/>
    <property type="molecule type" value="Genomic_DNA"/>
</dbReference>
<dbReference type="Proteomes" id="UP001286313">
    <property type="component" value="Unassembled WGS sequence"/>
</dbReference>
<dbReference type="Pfam" id="PF00173">
    <property type="entry name" value="Cyt-b5"/>
    <property type="match status" value="1"/>
</dbReference>
<dbReference type="PROSITE" id="PS50255">
    <property type="entry name" value="CYTOCHROME_B5_2"/>
    <property type="match status" value="1"/>
</dbReference>
<dbReference type="InterPro" id="IPR036374">
    <property type="entry name" value="OxRdtase_Mopterin-bd_sf"/>
</dbReference>
<evidence type="ECO:0000256" key="5">
    <source>
        <dbReference type="ARBA" id="ARBA00004971"/>
    </source>
</evidence>
<keyword evidence="8" id="KW-0349">Heme</keyword>
<accession>A0AAE1FNZ7</accession>
<evidence type="ECO:0000256" key="7">
    <source>
        <dbReference type="ARBA" id="ARBA00022505"/>
    </source>
</evidence>
<evidence type="ECO:0000256" key="10">
    <source>
        <dbReference type="ARBA" id="ARBA00023002"/>
    </source>
</evidence>
<feature type="domain" description="Cytochrome b5 heme-binding" evidence="15">
    <location>
        <begin position="114"/>
        <end position="192"/>
    </location>
</feature>
<evidence type="ECO:0000313" key="17">
    <source>
        <dbReference type="Proteomes" id="UP001286313"/>
    </source>
</evidence>
<feature type="region of interest" description="Disordered" evidence="14">
    <location>
        <begin position="203"/>
        <end position="222"/>
    </location>
</feature>
<keyword evidence="17" id="KW-1185">Reference proteome</keyword>
<evidence type="ECO:0000256" key="1">
    <source>
        <dbReference type="ARBA" id="ARBA00001924"/>
    </source>
</evidence>
<dbReference type="SMART" id="SM01117">
    <property type="entry name" value="Cyt-b5"/>
    <property type="match status" value="1"/>
</dbReference>
<dbReference type="SUPFAM" id="SSF81296">
    <property type="entry name" value="E set domains"/>
    <property type="match status" value="1"/>
</dbReference>